<dbReference type="Proteomes" id="UP000309215">
    <property type="component" value="Unassembled WGS sequence"/>
</dbReference>
<gene>
    <name evidence="2" type="ORF">E8A74_37440</name>
</gene>
<evidence type="ECO:0000313" key="2">
    <source>
        <dbReference type="EMBL" id="TKC99586.1"/>
    </source>
</evidence>
<evidence type="ECO:0000313" key="3">
    <source>
        <dbReference type="Proteomes" id="UP000309215"/>
    </source>
</evidence>
<accession>A0A4U1IZR8</accession>
<reference evidence="2 3" key="1">
    <citation type="submission" date="2019-04" db="EMBL/GenBank/DDBJ databases">
        <authorList>
            <person name="Li Y."/>
            <person name="Wang J."/>
        </authorList>
    </citation>
    <scope>NUCLEOTIDE SEQUENCE [LARGE SCALE GENOMIC DNA]</scope>
    <source>
        <strain evidence="2 3">DSM 14668</strain>
    </source>
</reference>
<proteinExistence type="predicted"/>
<comment type="caution">
    <text evidence="2">The sequence shown here is derived from an EMBL/GenBank/DDBJ whole genome shotgun (WGS) entry which is preliminary data.</text>
</comment>
<feature type="region of interest" description="Disordered" evidence="1">
    <location>
        <begin position="234"/>
        <end position="274"/>
    </location>
</feature>
<organism evidence="2 3">
    <name type="scientific">Polyangium fumosum</name>
    <dbReference type="NCBI Taxonomy" id="889272"/>
    <lineage>
        <taxon>Bacteria</taxon>
        <taxon>Pseudomonadati</taxon>
        <taxon>Myxococcota</taxon>
        <taxon>Polyangia</taxon>
        <taxon>Polyangiales</taxon>
        <taxon>Polyangiaceae</taxon>
        <taxon>Polyangium</taxon>
    </lineage>
</organism>
<dbReference type="EMBL" id="SSMQ01000055">
    <property type="protein sequence ID" value="TKC99586.1"/>
    <property type="molecule type" value="Genomic_DNA"/>
</dbReference>
<dbReference type="RefSeq" id="WP_136933894.1">
    <property type="nucleotide sequence ID" value="NZ_SSMQ01000055.1"/>
</dbReference>
<feature type="compositionally biased region" description="Low complexity" evidence="1">
    <location>
        <begin position="248"/>
        <end position="263"/>
    </location>
</feature>
<evidence type="ECO:0008006" key="4">
    <source>
        <dbReference type="Google" id="ProtNLM"/>
    </source>
</evidence>
<dbReference type="OrthoDB" id="5482718at2"/>
<name>A0A4U1IZR8_9BACT</name>
<protein>
    <recommendedName>
        <fullName evidence="4">Transglutaminase-like domain-containing protein</fullName>
    </recommendedName>
</protein>
<dbReference type="AlphaFoldDB" id="A0A4U1IZR8"/>
<evidence type="ECO:0000256" key="1">
    <source>
        <dbReference type="SAM" id="MobiDB-lite"/>
    </source>
</evidence>
<sequence length="643" mass="69504">MSRRALATVILSVLGHGLFLGFGAPRMREAPRAIAASSVTSPITSTAEALARQERTREARRALVEAARIDRKKGRLALGRFLLEANRIDAEEAGEELDMAEALVRYEDRLSRLREALREGDPVTLAVPWAYEDIKYYGQPGGRMADALLDGGGSCEQVAQLVVASVFDVGRPAEVALRFYGKPMTDGVAHLAPIAIRGKEEHDLMAGTPAAPGGSRIAPDELVEVYARVHGLAPPIPTAPGGGGGAGKEAAPPASAEPTDAAPSRPSLAAGFPPNADAYPGTLPLYAVRAVKQPGEAGDVLEDPSFAAEGARHCAYFLRMASLSPPTIEVEQSVSFEPFPTPRPQRLEREAFLLRVALDLAKSPQADDADRLMSFACLTALGEVAGTDFTLAGERRLAHAAVATGKQAREAGEKALATMRWSSEEGARIAKRIETEYAGRSWVLLFLKGGGDVVLDLTLRSPRESWGRVNALGALVLFPETRLRAIEATATLSPRDQVEVMHEVFHAHDHLRPWATNFDLEAPPNASPTVQRFVRAYRVFRGLAFRLWEGQREAGETLTALREEARAAGLDPTWEAAMLDYHARNVLGLYAQRPAGFEVVAALVEATRCNLDPSLDPLRKQLAYITAEGRLDARTLADAFRMR</sequence>
<keyword evidence="3" id="KW-1185">Reference proteome</keyword>